<sequence>GTPPELSTTQVGILGDQTVRGAAGRRLLVGEGAIGVGVQCMVNVGMVVSNIANMGISINSAVNSGFCGRINRQGPVNKVTGVFDALCTVDIGGAIAYMSQ</sequence>
<feature type="non-terminal residue" evidence="1">
    <location>
        <position position="100"/>
    </location>
</feature>
<dbReference type="AlphaFoldDB" id="A0A812REX1"/>
<comment type="caution">
    <text evidence="1">The sequence shown here is derived from an EMBL/GenBank/DDBJ whole genome shotgun (WGS) entry which is preliminary data.</text>
</comment>
<evidence type="ECO:0000313" key="2">
    <source>
        <dbReference type="Proteomes" id="UP000649617"/>
    </source>
</evidence>
<proteinExistence type="predicted"/>
<accession>A0A812REX1</accession>
<feature type="non-terminal residue" evidence="1">
    <location>
        <position position="1"/>
    </location>
</feature>
<dbReference type="OrthoDB" id="435805at2759"/>
<evidence type="ECO:0000313" key="1">
    <source>
        <dbReference type="EMBL" id="CAE7433891.1"/>
    </source>
</evidence>
<dbReference type="Proteomes" id="UP000649617">
    <property type="component" value="Unassembled WGS sequence"/>
</dbReference>
<organism evidence="1 2">
    <name type="scientific">Symbiodinium pilosum</name>
    <name type="common">Dinoflagellate</name>
    <dbReference type="NCBI Taxonomy" id="2952"/>
    <lineage>
        <taxon>Eukaryota</taxon>
        <taxon>Sar</taxon>
        <taxon>Alveolata</taxon>
        <taxon>Dinophyceae</taxon>
        <taxon>Suessiales</taxon>
        <taxon>Symbiodiniaceae</taxon>
        <taxon>Symbiodinium</taxon>
    </lineage>
</organism>
<reference evidence="1" key="1">
    <citation type="submission" date="2021-02" db="EMBL/GenBank/DDBJ databases">
        <authorList>
            <person name="Dougan E. K."/>
            <person name="Rhodes N."/>
            <person name="Thang M."/>
            <person name="Chan C."/>
        </authorList>
    </citation>
    <scope>NUCLEOTIDE SEQUENCE</scope>
</reference>
<name>A0A812REX1_SYMPI</name>
<keyword evidence="2" id="KW-1185">Reference proteome</keyword>
<protein>
    <submittedName>
        <fullName evidence="1">Uncharacterized protein</fullName>
    </submittedName>
</protein>
<gene>
    <name evidence="1" type="ORF">SPIL2461_LOCUS10604</name>
</gene>
<dbReference type="EMBL" id="CAJNIZ010019939">
    <property type="protein sequence ID" value="CAE7433891.1"/>
    <property type="molecule type" value="Genomic_DNA"/>
</dbReference>